<name>A0ACB8T1D1_9AGAM</name>
<accession>A0ACB8T1D1</accession>
<gene>
    <name evidence="1" type="ORF">BV25DRAFT_1763874</name>
</gene>
<keyword evidence="2" id="KW-1185">Reference proteome</keyword>
<reference evidence="1" key="2">
    <citation type="journal article" date="2022" name="New Phytol.">
        <title>Evolutionary transition to the ectomycorrhizal habit in the genomes of a hyperdiverse lineage of mushroom-forming fungi.</title>
        <authorList>
            <person name="Looney B."/>
            <person name="Miyauchi S."/>
            <person name="Morin E."/>
            <person name="Drula E."/>
            <person name="Courty P.E."/>
            <person name="Kohler A."/>
            <person name="Kuo A."/>
            <person name="LaButti K."/>
            <person name="Pangilinan J."/>
            <person name="Lipzen A."/>
            <person name="Riley R."/>
            <person name="Andreopoulos W."/>
            <person name="He G."/>
            <person name="Johnson J."/>
            <person name="Nolan M."/>
            <person name="Tritt A."/>
            <person name="Barry K.W."/>
            <person name="Grigoriev I.V."/>
            <person name="Nagy L.G."/>
            <person name="Hibbett D."/>
            <person name="Henrissat B."/>
            <person name="Matheny P.B."/>
            <person name="Labbe J."/>
            <person name="Martin F.M."/>
        </authorList>
    </citation>
    <scope>NUCLEOTIDE SEQUENCE</scope>
    <source>
        <strain evidence="1">HHB10654</strain>
    </source>
</reference>
<organism evidence="1 2">
    <name type="scientific">Artomyces pyxidatus</name>
    <dbReference type="NCBI Taxonomy" id="48021"/>
    <lineage>
        <taxon>Eukaryota</taxon>
        <taxon>Fungi</taxon>
        <taxon>Dikarya</taxon>
        <taxon>Basidiomycota</taxon>
        <taxon>Agaricomycotina</taxon>
        <taxon>Agaricomycetes</taxon>
        <taxon>Russulales</taxon>
        <taxon>Auriscalpiaceae</taxon>
        <taxon>Artomyces</taxon>
    </lineage>
</organism>
<comment type="caution">
    <text evidence="1">The sequence shown here is derived from an EMBL/GenBank/DDBJ whole genome shotgun (WGS) entry which is preliminary data.</text>
</comment>
<feature type="non-terminal residue" evidence="1">
    <location>
        <position position="333"/>
    </location>
</feature>
<sequence>RRLSKPKAKSSSRWIPNIFGLSKTAKQVRTTTQALLRDLLTQQHPSSEFECTSVLASCGEACTANNLSLANILQEPFVEQHLPIYWAILKRPATPAKTDADALIMAILSTSEPLTPLSISEVRHACLIINNHTLFQRIRRRFKEFSPLSGTDAMLLGINTDLVDTVTVEELRGEAGAFIARFDIVLFQRRMRVSKSVKVEFIARGRLWYLTFSAAEASSGHKLGSWLVTLGLSDHSPPTWVDGRLIIEDLSPPADPPRPMPDANFAARQLSRFGSLPPPRHPSKEKPRPTVSLPIKSGSREVAPMHPAPSAHHEVVVPLDKSMMGANLQLECV</sequence>
<proteinExistence type="predicted"/>
<evidence type="ECO:0000313" key="1">
    <source>
        <dbReference type="EMBL" id="KAI0061965.1"/>
    </source>
</evidence>
<feature type="non-terminal residue" evidence="1">
    <location>
        <position position="1"/>
    </location>
</feature>
<reference evidence="1" key="1">
    <citation type="submission" date="2021-03" db="EMBL/GenBank/DDBJ databases">
        <authorList>
            <consortium name="DOE Joint Genome Institute"/>
            <person name="Ahrendt S."/>
            <person name="Looney B.P."/>
            <person name="Miyauchi S."/>
            <person name="Morin E."/>
            <person name="Drula E."/>
            <person name="Courty P.E."/>
            <person name="Chicoki N."/>
            <person name="Fauchery L."/>
            <person name="Kohler A."/>
            <person name="Kuo A."/>
            <person name="Labutti K."/>
            <person name="Pangilinan J."/>
            <person name="Lipzen A."/>
            <person name="Riley R."/>
            <person name="Andreopoulos W."/>
            <person name="He G."/>
            <person name="Johnson J."/>
            <person name="Barry K.W."/>
            <person name="Grigoriev I.V."/>
            <person name="Nagy L."/>
            <person name="Hibbett D."/>
            <person name="Henrissat B."/>
            <person name="Matheny P.B."/>
            <person name="Labbe J."/>
            <person name="Martin F."/>
        </authorList>
    </citation>
    <scope>NUCLEOTIDE SEQUENCE</scope>
    <source>
        <strain evidence="1">HHB10654</strain>
    </source>
</reference>
<protein>
    <submittedName>
        <fullName evidence="1">Uncharacterized protein</fullName>
    </submittedName>
</protein>
<evidence type="ECO:0000313" key="2">
    <source>
        <dbReference type="Proteomes" id="UP000814140"/>
    </source>
</evidence>
<dbReference type="EMBL" id="MU277210">
    <property type="protein sequence ID" value="KAI0061965.1"/>
    <property type="molecule type" value="Genomic_DNA"/>
</dbReference>
<dbReference type="Proteomes" id="UP000814140">
    <property type="component" value="Unassembled WGS sequence"/>
</dbReference>